<dbReference type="OrthoDB" id="191037at2759"/>
<evidence type="ECO:0000259" key="1">
    <source>
        <dbReference type="SMART" id="SM00587"/>
    </source>
</evidence>
<dbReference type="Pfam" id="PF02958">
    <property type="entry name" value="EcKL"/>
    <property type="match status" value="1"/>
</dbReference>
<dbReference type="InterPro" id="IPR004119">
    <property type="entry name" value="EcKL"/>
</dbReference>
<dbReference type="SUPFAM" id="SSF56112">
    <property type="entry name" value="Protein kinase-like (PK-like)"/>
    <property type="match status" value="1"/>
</dbReference>
<dbReference type="PANTHER" id="PTHR11012">
    <property type="entry name" value="PROTEIN KINASE-LIKE DOMAIN-CONTAINING"/>
    <property type="match status" value="1"/>
</dbReference>
<dbReference type="InterPro" id="IPR015897">
    <property type="entry name" value="CHK_kinase-like"/>
</dbReference>
<accession>A0A0K2VE03</accession>
<protein>
    <recommendedName>
        <fullName evidence="1">CHK kinase-like domain-containing protein</fullName>
    </recommendedName>
</protein>
<reference evidence="2" key="1">
    <citation type="submission" date="2014-05" db="EMBL/GenBank/DDBJ databases">
        <authorList>
            <person name="Chronopoulou M."/>
        </authorList>
    </citation>
    <scope>NUCLEOTIDE SEQUENCE</scope>
    <source>
        <tissue evidence="2">Whole organism</tissue>
    </source>
</reference>
<dbReference type="AlphaFoldDB" id="A0A0K2VE03"/>
<dbReference type="SMART" id="SM00587">
    <property type="entry name" value="CHK"/>
    <property type="match status" value="1"/>
</dbReference>
<evidence type="ECO:0000313" key="2">
    <source>
        <dbReference type="EMBL" id="CDW48605.1"/>
    </source>
</evidence>
<dbReference type="InterPro" id="IPR011009">
    <property type="entry name" value="Kinase-like_dom_sf"/>
</dbReference>
<name>A0A0K2VE03_LEPSM</name>
<sequence length="407" mass="47222">MSYPDKEDPEVLKALLPSLLTLPDGKSVIDLEYLRQKVWRETSSFVLPPESVLRGMQANIFKILLKNEGGDERSIVIKRIYPGELPKKQNEDVLVDFIESVRREVIFYKDFLSHTEDSIAHLIPKIYEILTSYNENEVVRDPMSMNSLIIMSDMSDKYYQRPAMNEQEAKVVLKNVAEFHAFYWNRLPKKAERGSFWVLERRLTTGELEETEVKRSWTALLNRLPMIRQECSNLTGLENLASILCSKALELDKFIQEGCVTRIHGDLKGWNLFLSTEEALLIDMQWTGKGHPLQDVVYVLTTSLDSSCLPQMNNLVDYYIEELSKYLGDKSLNYSTLRSQFDLVWCDYVRVIVTGIWKKLTLQSMESNKEKIGPSMINRSIKHVLFIIKRLHGLIIEKDILDSIIFR</sequence>
<dbReference type="Gene3D" id="3.90.1200.10">
    <property type="match status" value="1"/>
</dbReference>
<dbReference type="PANTHER" id="PTHR11012:SF30">
    <property type="entry name" value="PROTEIN KINASE-LIKE DOMAIN-CONTAINING"/>
    <property type="match status" value="1"/>
</dbReference>
<proteinExistence type="predicted"/>
<organism evidence="2">
    <name type="scientific">Lepeophtheirus salmonis</name>
    <name type="common">Salmon louse</name>
    <name type="synonym">Caligus salmonis</name>
    <dbReference type="NCBI Taxonomy" id="72036"/>
    <lineage>
        <taxon>Eukaryota</taxon>
        <taxon>Metazoa</taxon>
        <taxon>Ecdysozoa</taxon>
        <taxon>Arthropoda</taxon>
        <taxon>Crustacea</taxon>
        <taxon>Multicrustacea</taxon>
        <taxon>Hexanauplia</taxon>
        <taxon>Copepoda</taxon>
        <taxon>Siphonostomatoida</taxon>
        <taxon>Caligidae</taxon>
        <taxon>Lepeophtheirus</taxon>
    </lineage>
</organism>
<feature type="non-terminal residue" evidence="2">
    <location>
        <position position="407"/>
    </location>
</feature>
<feature type="domain" description="CHK kinase-like" evidence="1">
    <location>
        <begin position="149"/>
        <end position="329"/>
    </location>
</feature>
<dbReference type="EMBL" id="HACA01031244">
    <property type="protein sequence ID" value="CDW48605.1"/>
    <property type="molecule type" value="Transcribed_RNA"/>
</dbReference>